<evidence type="ECO:0000256" key="1">
    <source>
        <dbReference type="SAM" id="MobiDB-lite"/>
    </source>
</evidence>
<gene>
    <name evidence="2" type="ORF">HYH02_015297</name>
</gene>
<dbReference type="Proteomes" id="UP000613740">
    <property type="component" value="Unassembled WGS sequence"/>
</dbReference>
<dbReference type="SUPFAM" id="SSF53335">
    <property type="entry name" value="S-adenosyl-L-methionine-dependent methyltransferases"/>
    <property type="match status" value="1"/>
</dbReference>
<protein>
    <submittedName>
        <fullName evidence="2">Uncharacterized protein</fullName>
    </submittedName>
</protein>
<dbReference type="EMBL" id="JAEHOD010000139">
    <property type="protein sequence ID" value="KAG2423682.1"/>
    <property type="molecule type" value="Genomic_DNA"/>
</dbReference>
<dbReference type="InterPro" id="IPR029063">
    <property type="entry name" value="SAM-dependent_MTases_sf"/>
</dbReference>
<feature type="compositionally biased region" description="Acidic residues" evidence="1">
    <location>
        <begin position="103"/>
        <end position="121"/>
    </location>
</feature>
<comment type="caution">
    <text evidence="2">The sequence shown here is derived from an EMBL/GenBank/DDBJ whole genome shotgun (WGS) entry which is preliminary data.</text>
</comment>
<feature type="compositionally biased region" description="Gly residues" evidence="1">
    <location>
        <begin position="16"/>
        <end position="27"/>
    </location>
</feature>
<reference evidence="2" key="1">
    <citation type="journal article" date="2020" name="bioRxiv">
        <title>Comparative genomics of Chlamydomonas.</title>
        <authorList>
            <person name="Craig R.J."/>
            <person name="Hasan A.R."/>
            <person name="Ness R.W."/>
            <person name="Keightley P.D."/>
        </authorList>
    </citation>
    <scope>NUCLEOTIDE SEQUENCE</scope>
    <source>
        <strain evidence="2">CCAP 11/173</strain>
    </source>
</reference>
<feature type="region of interest" description="Disordered" evidence="1">
    <location>
        <begin position="1"/>
        <end position="34"/>
    </location>
</feature>
<feature type="compositionally biased region" description="Low complexity" evidence="1">
    <location>
        <begin position="122"/>
        <end position="137"/>
    </location>
</feature>
<evidence type="ECO:0000313" key="3">
    <source>
        <dbReference type="Proteomes" id="UP000613740"/>
    </source>
</evidence>
<organism evidence="2 3">
    <name type="scientific">Chlamydomonas schloesseri</name>
    <dbReference type="NCBI Taxonomy" id="2026947"/>
    <lineage>
        <taxon>Eukaryota</taxon>
        <taxon>Viridiplantae</taxon>
        <taxon>Chlorophyta</taxon>
        <taxon>core chlorophytes</taxon>
        <taxon>Chlorophyceae</taxon>
        <taxon>CS clade</taxon>
        <taxon>Chlamydomonadales</taxon>
        <taxon>Chlamydomonadaceae</taxon>
        <taxon>Chlamydomonas</taxon>
    </lineage>
</organism>
<keyword evidence="3" id="KW-1185">Reference proteome</keyword>
<accession>A0A835SAF6</accession>
<dbReference type="AlphaFoldDB" id="A0A835SAF6"/>
<name>A0A835SAF6_9CHLO</name>
<proteinExistence type="predicted"/>
<sequence>MPAKNNSKSPGSHGPSAGGHGQGGGAAAAGPHAGQASIRQAYDAMGVQQFYASHGARYTNPHEGQIFSALCQLLDSTPAAVWLGLQPPSRGGGGGQHQHAAAEPEEAAELDPDLNQDEDPDGQAAAGGSPGQQPGTSTEGGGACAADGHHVAGSVGYRARTAEEAAAIAAAVTSGLAAPVPLRVLDLACGSGEASACLAAWNQQRPLPAGRSGTGNADAVSAAGAAAAGAGSGGGPAAAAGAGAGAGAAGGGKKAKGRAAAPPPLLPYELRITACDPYTRDAYVARTGRTAESWSFEDIADGCIEDHLCYGGGGGGGGGGGDSCAAAASGCQQGGGAGAGTGAAATAAAAAGAGMDSSGAAGGGNGSGSGSGSGSPAALAAFDLVVCSFALHLCEPSRLYGTLTALARSARWLLILAPHKLPYIRQEYGWRLERWDRVERTHVRLYRSLSVPAAAAVAAEAAVTAAAAAAAAH</sequence>
<dbReference type="OrthoDB" id="545801at2759"/>
<evidence type="ECO:0000313" key="2">
    <source>
        <dbReference type="EMBL" id="KAG2423682.1"/>
    </source>
</evidence>
<feature type="region of interest" description="Disordered" evidence="1">
    <location>
        <begin position="84"/>
        <end position="145"/>
    </location>
</feature>